<dbReference type="PANTHER" id="PTHR43395:SF10">
    <property type="entry name" value="CHEMOTAXIS PROTEIN CHEA"/>
    <property type="match status" value="1"/>
</dbReference>
<dbReference type="EC" id="2.7.13.3" evidence="2"/>
<dbReference type="EMBL" id="FWZT01000020">
    <property type="protein sequence ID" value="SMF60042.1"/>
    <property type="molecule type" value="Genomic_DNA"/>
</dbReference>
<sequence>MEDSLRSIVSLARKLGKNVPEFVFVGDDYLIPYELNKIMQRVFTHLLRNSIDHGIEGPNERIYDGKPHSGRIIFHITYQDNVLSIRYEDDGRGLDISSLKKTIKIDNPIRQDIIESIFTSVTSTSASITDISGRGIGMAAVRSFLEDSGGSIEVDPKEINSAFQPVFFTITIKPKQKLKNIRHLIGFNPRFQNKQARGF</sequence>
<proteinExistence type="predicted"/>
<evidence type="ECO:0000256" key="2">
    <source>
        <dbReference type="ARBA" id="ARBA00012438"/>
    </source>
</evidence>
<dbReference type="GO" id="GO:0004673">
    <property type="term" value="F:protein histidine kinase activity"/>
    <property type="evidence" value="ECO:0007669"/>
    <property type="project" value="UniProtKB-EC"/>
</dbReference>
<comment type="catalytic activity">
    <reaction evidence="1">
        <text>ATP + protein L-histidine = ADP + protein N-phospho-L-histidine.</text>
        <dbReference type="EC" id="2.7.13.3"/>
    </reaction>
</comment>
<dbReference type="InterPro" id="IPR036890">
    <property type="entry name" value="HATPase_C_sf"/>
</dbReference>
<keyword evidence="4" id="KW-0808">Transferase</keyword>
<dbReference type="STRING" id="1513793.SAMN06296036_12081"/>
<dbReference type="Proteomes" id="UP000192907">
    <property type="component" value="Unassembled WGS sequence"/>
</dbReference>
<dbReference type="PANTHER" id="PTHR43395">
    <property type="entry name" value="SENSOR HISTIDINE KINASE CHEA"/>
    <property type="match status" value="1"/>
</dbReference>
<feature type="domain" description="Histidine kinase/HSP90-like ATPase" evidence="3">
    <location>
        <begin position="34"/>
        <end position="176"/>
    </location>
</feature>
<dbReference type="SUPFAM" id="SSF55874">
    <property type="entry name" value="ATPase domain of HSP90 chaperone/DNA topoisomerase II/histidine kinase"/>
    <property type="match status" value="1"/>
</dbReference>
<dbReference type="InterPro" id="IPR003594">
    <property type="entry name" value="HATPase_dom"/>
</dbReference>
<protein>
    <recommendedName>
        <fullName evidence="2">histidine kinase</fullName>
        <ecNumber evidence="2">2.7.13.3</ecNumber>
    </recommendedName>
</protein>
<gene>
    <name evidence="4" type="ORF">SAMN06296036_12081</name>
</gene>
<evidence type="ECO:0000259" key="3">
    <source>
        <dbReference type="SMART" id="SM00387"/>
    </source>
</evidence>
<reference evidence="5" key="1">
    <citation type="submission" date="2017-04" db="EMBL/GenBank/DDBJ databases">
        <authorList>
            <person name="Varghese N."/>
            <person name="Submissions S."/>
        </authorList>
    </citation>
    <scope>NUCLEOTIDE SEQUENCE [LARGE SCALE GENOMIC DNA]</scope>
    <source>
        <strain evidence="5">RKEM611</strain>
    </source>
</reference>
<evidence type="ECO:0000313" key="4">
    <source>
        <dbReference type="EMBL" id="SMF60042.1"/>
    </source>
</evidence>
<keyword evidence="4" id="KW-0418">Kinase</keyword>
<dbReference type="AlphaFoldDB" id="A0A1Y6CGA7"/>
<dbReference type="SMART" id="SM00387">
    <property type="entry name" value="HATPase_c"/>
    <property type="match status" value="1"/>
</dbReference>
<name>A0A1Y6CGA7_9BACT</name>
<dbReference type="Pfam" id="PF02518">
    <property type="entry name" value="HATPase_c"/>
    <property type="match status" value="1"/>
</dbReference>
<organism evidence="4 5">
    <name type="scientific">Pseudobacteriovorax antillogorgiicola</name>
    <dbReference type="NCBI Taxonomy" id="1513793"/>
    <lineage>
        <taxon>Bacteria</taxon>
        <taxon>Pseudomonadati</taxon>
        <taxon>Bdellovibrionota</taxon>
        <taxon>Oligoflexia</taxon>
        <taxon>Oligoflexales</taxon>
        <taxon>Pseudobacteriovoracaceae</taxon>
        <taxon>Pseudobacteriovorax</taxon>
    </lineage>
</organism>
<evidence type="ECO:0000256" key="1">
    <source>
        <dbReference type="ARBA" id="ARBA00000085"/>
    </source>
</evidence>
<dbReference type="InterPro" id="IPR051315">
    <property type="entry name" value="Bact_Chemotaxis_CheA"/>
</dbReference>
<keyword evidence="5" id="KW-1185">Reference proteome</keyword>
<dbReference type="Gene3D" id="3.30.565.10">
    <property type="entry name" value="Histidine kinase-like ATPase, C-terminal domain"/>
    <property type="match status" value="1"/>
</dbReference>
<evidence type="ECO:0000313" key="5">
    <source>
        <dbReference type="Proteomes" id="UP000192907"/>
    </source>
</evidence>
<dbReference type="InterPro" id="IPR004358">
    <property type="entry name" value="Sig_transdc_His_kin-like_C"/>
</dbReference>
<dbReference type="PRINTS" id="PR00344">
    <property type="entry name" value="BCTRLSENSOR"/>
</dbReference>
<accession>A0A1Y6CGA7</accession>